<evidence type="ECO:0000256" key="1">
    <source>
        <dbReference type="ARBA" id="ARBA00007074"/>
    </source>
</evidence>
<evidence type="ECO:0000313" key="7">
    <source>
        <dbReference type="EMBL" id="MPM88196.1"/>
    </source>
</evidence>
<dbReference type="PROSITE" id="PS51935">
    <property type="entry name" value="NLPC_P60"/>
    <property type="match status" value="1"/>
</dbReference>
<dbReference type="GO" id="GO:0006508">
    <property type="term" value="P:proteolysis"/>
    <property type="evidence" value="ECO:0007669"/>
    <property type="project" value="UniProtKB-KW"/>
</dbReference>
<dbReference type="Gene3D" id="3.90.1720.10">
    <property type="entry name" value="endopeptidase domain like (from Nostoc punctiforme)"/>
    <property type="match status" value="1"/>
</dbReference>
<evidence type="ECO:0000256" key="2">
    <source>
        <dbReference type="ARBA" id="ARBA00022670"/>
    </source>
</evidence>
<dbReference type="InterPro" id="IPR036366">
    <property type="entry name" value="PGBDSf"/>
</dbReference>
<keyword evidence="4" id="KW-0788">Thiol protease</keyword>
<dbReference type="SUPFAM" id="SSF47090">
    <property type="entry name" value="PGBD-like"/>
    <property type="match status" value="1"/>
</dbReference>
<dbReference type="InterPro" id="IPR038765">
    <property type="entry name" value="Papain-like_cys_pep_sf"/>
</dbReference>
<keyword evidence="2" id="KW-0645">Protease</keyword>
<dbReference type="Pfam" id="PF00877">
    <property type="entry name" value="NLPC_P60"/>
    <property type="match status" value="1"/>
</dbReference>
<dbReference type="InterPro" id="IPR002477">
    <property type="entry name" value="Peptidoglycan-bd-like"/>
</dbReference>
<dbReference type="SUPFAM" id="SSF54001">
    <property type="entry name" value="Cysteine proteinases"/>
    <property type="match status" value="1"/>
</dbReference>
<accession>A0A645DFS6</accession>
<dbReference type="AlphaFoldDB" id="A0A645DFS6"/>
<evidence type="ECO:0000256" key="5">
    <source>
        <dbReference type="SAM" id="MobiDB-lite"/>
    </source>
</evidence>
<dbReference type="EMBL" id="VSSQ01035858">
    <property type="protein sequence ID" value="MPM88196.1"/>
    <property type="molecule type" value="Genomic_DNA"/>
</dbReference>
<evidence type="ECO:0000256" key="3">
    <source>
        <dbReference type="ARBA" id="ARBA00022801"/>
    </source>
</evidence>
<dbReference type="Pfam" id="PF01471">
    <property type="entry name" value="PG_binding_1"/>
    <property type="match status" value="1"/>
</dbReference>
<evidence type="ECO:0000256" key="4">
    <source>
        <dbReference type="ARBA" id="ARBA00022807"/>
    </source>
</evidence>
<dbReference type="PANTHER" id="PTHR47053:SF1">
    <property type="entry name" value="MUREIN DD-ENDOPEPTIDASE MEPH-RELATED"/>
    <property type="match status" value="1"/>
</dbReference>
<dbReference type="InterPro" id="IPR051202">
    <property type="entry name" value="Peptidase_C40"/>
</dbReference>
<sequence length="236" mass="24702">MQLGDYGTDVKNMQARLAKLNYLSSANATGYFGEITEDAVKAFQKRAGLSADGKVGGVTLTMMNSSSAKKAASAPSTKKETKTSGKSSSGSSSSGSSGSSSGSVSDKSGVEKLIALAESKIGSKYVRGAKGPNSFDCSGFVYWCLKNSGVSTSYMTSIMWRSTSRFSRFTDMGSIQRGDILVFSGESDSAGHVGIYLGGGKMVDASSSEGQVRLSSSVLNSGGYWSRHFICAYHVF</sequence>
<dbReference type="Gene3D" id="1.10.101.10">
    <property type="entry name" value="PGBD-like superfamily/PGBD"/>
    <property type="match status" value="1"/>
</dbReference>
<proteinExistence type="inferred from homology"/>
<dbReference type="InterPro" id="IPR000064">
    <property type="entry name" value="NLP_P60_dom"/>
</dbReference>
<dbReference type="GO" id="GO:0008234">
    <property type="term" value="F:cysteine-type peptidase activity"/>
    <property type="evidence" value="ECO:0007669"/>
    <property type="project" value="UniProtKB-KW"/>
</dbReference>
<comment type="caution">
    <text evidence="7">The sequence shown here is derived from an EMBL/GenBank/DDBJ whole genome shotgun (WGS) entry which is preliminary data.</text>
</comment>
<feature type="domain" description="NlpC/P60" evidence="6">
    <location>
        <begin position="107"/>
        <end position="236"/>
    </location>
</feature>
<comment type="similarity">
    <text evidence="1">Belongs to the peptidase C40 family.</text>
</comment>
<feature type="compositionally biased region" description="Low complexity" evidence="5">
    <location>
        <begin position="84"/>
        <end position="106"/>
    </location>
</feature>
<protein>
    <recommendedName>
        <fullName evidence="6">NlpC/P60 domain-containing protein</fullName>
    </recommendedName>
</protein>
<dbReference type="InterPro" id="IPR036365">
    <property type="entry name" value="PGBD-like_sf"/>
</dbReference>
<gene>
    <name evidence="7" type="ORF">SDC9_135297</name>
</gene>
<reference evidence="7" key="1">
    <citation type="submission" date="2019-08" db="EMBL/GenBank/DDBJ databases">
        <authorList>
            <person name="Kucharzyk K."/>
            <person name="Murdoch R.W."/>
            <person name="Higgins S."/>
            <person name="Loffler F."/>
        </authorList>
    </citation>
    <scope>NUCLEOTIDE SEQUENCE</scope>
</reference>
<organism evidence="7">
    <name type="scientific">bioreactor metagenome</name>
    <dbReference type="NCBI Taxonomy" id="1076179"/>
    <lineage>
        <taxon>unclassified sequences</taxon>
        <taxon>metagenomes</taxon>
        <taxon>ecological metagenomes</taxon>
    </lineage>
</organism>
<evidence type="ECO:0000259" key="6">
    <source>
        <dbReference type="PROSITE" id="PS51935"/>
    </source>
</evidence>
<dbReference type="PANTHER" id="PTHR47053">
    <property type="entry name" value="MUREIN DD-ENDOPEPTIDASE MEPH-RELATED"/>
    <property type="match status" value="1"/>
</dbReference>
<feature type="region of interest" description="Disordered" evidence="5">
    <location>
        <begin position="65"/>
        <end position="106"/>
    </location>
</feature>
<feature type="compositionally biased region" description="Low complexity" evidence="5">
    <location>
        <begin position="65"/>
        <end position="76"/>
    </location>
</feature>
<keyword evidence="3" id="KW-0378">Hydrolase</keyword>
<name>A0A645DFS6_9ZZZZ</name>